<organism evidence="3 4">
    <name type="scientific">Mycena pura</name>
    <dbReference type="NCBI Taxonomy" id="153505"/>
    <lineage>
        <taxon>Eukaryota</taxon>
        <taxon>Fungi</taxon>
        <taxon>Dikarya</taxon>
        <taxon>Basidiomycota</taxon>
        <taxon>Agaricomycotina</taxon>
        <taxon>Agaricomycetes</taxon>
        <taxon>Agaricomycetidae</taxon>
        <taxon>Agaricales</taxon>
        <taxon>Marasmiineae</taxon>
        <taxon>Mycenaceae</taxon>
        <taxon>Mycena</taxon>
    </lineage>
</organism>
<evidence type="ECO:0000259" key="2">
    <source>
        <dbReference type="Pfam" id="PF20152"/>
    </source>
</evidence>
<dbReference type="Pfam" id="PF20152">
    <property type="entry name" value="DUF6534"/>
    <property type="match status" value="1"/>
</dbReference>
<evidence type="ECO:0000313" key="3">
    <source>
        <dbReference type="EMBL" id="KAJ7214971.1"/>
    </source>
</evidence>
<keyword evidence="1" id="KW-1133">Transmembrane helix</keyword>
<dbReference type="Proteomes" id="UP001219525">
    <property type="component" value="Unassembled WGS sequence"/>
</dbReference>
<feature type="domain" description="DUF6534" evidence="2">
    <location>
        <begin position="161"/>
        <end position="199"/>
    </location>
</feature>
<dbReference type="PANTHER" id="PTHR40465:SF1">
    <property type="entry name" value="DUF6534 DOMAIN-CONTAINING PROTEIN"/>
    <property type="match status" value="1"/>
</dbReference>
<keyword evidence="1" id="KW-0472">Membrane</keyword>
<dbReference type="AlphaFoldDB" id="A0AAD6VJL3"/>
<feature type="transmembrane region" description="Helical" evidence="1">
    <location>
        <begin position="80"/>
        <end position="100"/>
    </location>
</feature>
<keyword evidence="4" id="KW-1185">Reference proteome</keyword>
<feature type="transmembrane region" description="Helical" evidence="1">
    <location>
        <begin position="150"/>
        <end position="175"/>
    </location>
</feature>
<keyword evidence="1" id="KW-0812">Transmembrane</keyword>
<feature type="transmembrane region" description="Helical" evidence="1">
    <location>
        <begin position="48"/>
        <end position="68"/>
    </location>
</feature>
<evidence type="ECO:0000313" key="4">
    <source>
        <dbReference type="Proteomes" id="UP001219525"/>
    </source>
</evidence>
<accession>A0AAD6VJL3</accession>
<dbReference type="PANTHER" id="PTHR40465">
    <property type="entry name" value="CHROMOSOME 1, WHOLE GENOME SHOTGUN SEQUENCE"/>
    <property type="match status" value="1"/>
</dbReference>
<feature type="transmembrane region" description="Helical" evidence="1">
    <location>
        <begin position="16"/>
        <end position="36"/>
    </location>
</feature>
<dbReference type="InterPro" id="IPR045339">
    <property type="entry name" value="DUF6534"/>
</dbReference>
<dbReference type="EMBL" id="JARJCW010000018">
    <property type="protein sequence ID" value="KAJ7214971.1"/>
    <property type="molecule type" value="Genomic_DNA"/>
</dbReference>
<gene>
    <name evidence="3" type="ORF">GGX14DRAFT_562998</name>
</gene>
<name>A0AAD6VJL3_9AGAR</name>
<comment type="caution">
    <text evidence="3">The sequence shown here is derived from an EMBL/GenBank/DDBJ whole genome shotgun (WGS) entry which is preliminary data.</text>
</comment>
<reference evidence="3" key="1">
    <citation type="submission" date="2023-03" db="EMBL/GenBank/DDBJ databases">
        <title>Massive genome expansion in bonnet fungi (Mycena s.s.) driven by repeated elements and novel gene families across ecological guilds.</title>
        <authorList>
            <consortium name="Lawrence Berkeley National Laboratory"/>
            <person name="Harder C.B."/>
            <person name="Miyauchi S."/>
            <person name="Viragh M."/>
            <person name="Kuo A."/>
            <person name="Thoen E."/>
            <person name="Andreopoulos B."/>
            <person name="Lu D."/>
            <person name="Skrede I."/>
            <person name="Drula E."/>
            <person name="Henrissat B."/>
            <person name="Morin E."/>
            <person name="Kohler A."/>
            <person name="Barry K."/>
            <person name="LaButti K."/>
            <person name="Morin E."/>
            <person name="Salamov A."/>
            <person name="Lipzen A."/>
            <person name="Mereny Z."/>
            <person name="Hegedus B."/>
            <person name="Baldrian P."/>
            <person name="Stursova M."/>
            <person name="Weitz H."/>
            <person name="Taylor A."/>
            <person name="Grigoriev I.V."/>
            <person name="Nagy L.G."/>
            <person name="Martin F."/>
            <person name="Kauserud H."/>
        </authorList>
    </citation>
    <scope>NUCLEOTIDE SEQUENCE</scope>
    <source>
        <strain evidence="3">9144</strain>
    </source>
</reference>
<evidence type="ECO:0000256" key="1">
    <source>
        <dbReference type="SAM" id="Phobius"/>
    </source>
</evidence>
<feature type="transmembrane region" description="Helical" evidence="1">
    <location>
        <begin position="112"/>
        <end position="138"/>
    </location>
</feature>
<proteinExistence type="predicted"/>
<protein>
    <recommendedName>
        <fullName evidence="2">DUF6534 domain-containing protein</fullName>
    </recommendedName>
</protein>
<sequence length="211" mass="23277">MSSFPAPNATLGATEIGSVVGAFLFGIVTLQTYNYYRKFPGDSALLKTTVALAAGIGAYDISVARLTLYGEPQYIASPPLSEVMTILFATLLYLIVQTFFANRVRILSGHWLTMVIASCLSLLRFIANMGSVGLLFHYRRVTILHEWPGQWLVTTALALGLAVDILITASMCYYLQRLRSCDSKRLQNMIESLILWSIGEESAHHAHGIRS</sequence>